<dbReference type="PANTHER" id="PTHR10151:SF120">
    <property type="entry name" value="BIS(5'-ADENOSYL)-TRIPHOSPHATASE"/>
    <property type="match status" value="1"/>
</dbReference>
<dbReference type="EMBL" id="JBHPBY010000555">
    <property type="protein sequence ID" value="MFC1853627.1"/>
    <property type="molecule type" value="Genomic_DNA"/>
</dbReference>
<protein>
    <submittedName>
        <fullName evidence="1">Alkaline phosphatase family protein</fullName>
    </submittedName>
</protein>
<dbReference type="InterPro" id="IPR017850">
    <property type="entry name" value="Alkaline_phosphatase_core_sf"/>
</dbReference>
<reference evidence="1 2" key="1">
    <citation type="submission" date="2024-09" db="EMBL/GenBank/DDBJ databases">
        <title>Laminarin stimulates single cell rates of sulfate reduction while oxygen inhibits transcriptomic activity in coastal marine sediment.</title>
        <authorList>
            <person name="Lindsay M."/>
            <person name="Orcutt B."/>
            <person name="Emerson D."/>
            <person name="Stepanauskas R."/>
            <person name="D'Angelo T."/>
        </authorList>
    </citation>
    <scope>NUCLEOTIDE SEQUENCE [LARGE SCALE GENOMIC DNA]</scope>
    <source>
        <strain evidence="1">SAG AM-311-K15</strain>
    </source>
</reference>
<organism evidence="1 2">
    <name type="scientific">candidate division CSSED10-310 bacterium</name>
    <dbReference type="NCBI Taxonomy" id="2855610"/>
    <lineage>
        <taxon>Bacteria</taxon>
        <taxon>Bacteria division CSSED10-310</taxon>
    </lineage>
</organism>
<evidence type="ECO:0000313" key="1">
    <source>
        <dbReference type="EMBL" id="MFC1853627.1"/>
    </source>
</evidence>
<keyword evidence="2" id="KW-1185">Reference proteome</keyword>
<dbReference type="InterPro" id="IPR002591">
    <property type="entry name" value="Phosphodiest/P_Trfase"/>
</dbReference>
<sequence>MNRIVFVNIDGACRDIFYSVVRKNKTNFSQVIKLPKRAINNVGISSSRKDTIAFHQVLNVLPVYTMPNQASLFTGLYPCNHGVLNNHMFDRLGKSGGADEPVYYNNLRAYNFYYGTIGSANRMLTEQTPTVHDYLYDKGMTSAIFYSHFSSQKNAGKVNKIMFNFMRDEFSKHSGSAIDWWVPSPMDALEFPSQGFNESHIFDKYINFDGEMMQDTLKYLEDMEDEEVPNLVTLYFGGNDHHCHGKGTKGEKGQAHYLLDYCDKFFGKFLEKWEKFIDQTIFIFLSDHGHIDVCNGNNTIEKDLIPEILKKKGYKCFNPKSYLSRVGKCDVAIAYSCGMVQIYVQKNANESNKGDWTELPSEDDLEKVKDTLTQGGKLNHTDFIFTRKLDGNSWNAGYTFDQLRPGAGADFVRLTERMDEICCHSSGDIILVLDPRETYRFGGEDLKSVHGYGIEQDSYVPLIFAGNNINLFKPKNDISNVRTVDITPTILYLLGIDVDKFDGKNLLEKKSG</sequence>
<name>A0ABV6Z5B0_UNCC1</name>
<dbReference type="Pfam" id="PF01663">
    <property type="entry name" value="Phosphodiest"/>
    <property type="match status" value="1"/>
</dbReference>
<dbReference type="PANTHER" id="PTHR10151">
    <property type="entry name" value="ECTONUCLEOTIDE PYROPHOSPHATASE/PHOSPHODIESTERASE"/>
    <property type="match status" value="1"/>
</dbReference>
<accession>A0ABV6Z5B0</accession>
<gene>
    <name evidence="1" type="ORF">ACFL27_25870</name>
</gene>
<dbReference type="Gene3D" id="3.40.720.10">
    <property type="entry name" value="Alkaline Phosphatase, subunit A"/>
    <property type="match status" value="2"/>
</dbReference>
<comment type="caution">
    <text evidence="1">The sequence shown here is derived from an EMBL/GenBank/DDBJ whole genome shotgun (WGS) entry which is preliminary data.</text>
</comment>
<evidence type="ECO:0000313" key="2">
    <source>
        <dbReference type="Proteomes" id="UP001594351"/>
    </source>
</evidence>
<dbReference type="SUPFAM" id="SSF53649">
    <property type="entry name" value="Alkaline phosphatase-like"/>
    <property type="match status" value="1"/>
</dbReference>
<proteinExistence type="predicted"/>
<dbReference type="Proteomes" id="UP001594351">
    <property type="component" value="Unassembled WGS sequence"/>
</dbReference>